<organism evidence="1 2">
    <name type="scientific">Syphacia muris</name>
    <dbReference type="NCBI Taxonomy" id="451379"/>
    <lineage>
        <taxon>Eukaryota</taxon>
        <taxon>Metazoa</taxon>
        <taxon>Ecdysozoa</taxon>
        <taxon>Nematoda</taxon>
        <taxon>Chromadorea</taxon>
        <taxon>Rhabditida</taxon>
        <taxon>Spirurina</taxon>
        <taxon>Oxyuridomorpha</taxon>
        <taxon>Oxyuroidea</taxon>
        <taxon>Oxyuridae</taxon>
        <taxon>Syphacia</taxon>
    </lineage>
</organism>
<protein>
    <submittedName>
        <fullName evidence="2">TANC2</fullName>
    </submittedName>
</protein>
<dbReference type="WBParaSite" id="SMUV_0000129201-mRNA-1">
    <property type="protein sequence ID" value="SMUV_0000129201-mRNA-1"/>
    <property type="gene ID" value="SMUV_0000129201"/>
</dbReference>
<accession>A0A0N5AAW6</accession>
<reference evidence="2" key="1">
    <citation type="submission" date="2017-02" db="UniProtKB">
        <authorList>
            <consortium name="WormBaseParasite"/>
        </authorList>
    </citation>
    <scope>IDENTIFICATION</scope>
</reference>
<dbReference type="AlphaFoldDB" id="A0A0N5AAW6"/>
<evidence type="ECO:0000313" key="1">
    <source>
        <dbReference type="Proteomes" id="UP000046393"/>
    </source>
</evidence>
<evidence type="ECO:0000313" key="2">
    <source>
        <dbReference type="WBParaSite" id="SMUV_0000129201-mRNA-1"/>
    </source>
</evidence>
<dbReference type="Proteomes" id="UP000046393">
    <property type="component" value="Unplaced"/>
</dbReference>
<sequence>TVHVPSNTVPGTHFVGSQHVVHVFSEPHLSTSAYYSPSESMSVNTLPPPLSPQQSPTGFQFSELIASEYDSAQPQDNSWDIVNYNTDTEQLSRQTNRKIAETPPVLKRMLTSAVGSQSLESDLLEGALSFSGQMRCFMRQHGELGESSEVVFPGVLRNDDSNMEGEPGFGHLRTNEAEVLPVVQKTGVCRVGGGAVSLKPTILASGNKRYRLFPSVKGTPYSGPTIYAQSPQNTFRLSTATVPYLDGRYVSRNVQDAVVSSNVTTASRRISQRSSTGIPVLDRFSSTTHLSGVPNLYTVSQSPIQSSDAGCVSSLVPKTRMC</sequence>
<name>A0A0N5AAW6_9BILA</name>
<keyword evidence="1" id="KW-1185">Reference proteome</keyword>
<proteinExistence type="predicted"/>